<dbReference type="Proteomes" id="UP001632037">
    <property type="component" value="Unassembled WGS sequence"/>
</dbReference>
<feature type="coiled-coil region" evidence="1">
    <location>
        <begin position="106"/>
        <end position="133"/>
    </location>
</feature>
<evidence type="ECO:0000313" key="3">
    <source>
        <dbReference type="EMBL" id="KAL3658575.1"/>
    </source>
</evidence>
<sequence>MSPYMQLKSPFRASSSQVDIGQGLDGKAEYIDKYGVLRRSSSVTRRMIQRGVSIKGSEDLDPDEQLHTSVGVRTLEKETSNRASMVQGEDSMKKAAANAALKYHTKMQKEEELQKANERIAERTRRCDELRQSIHEIDDLVDITENCTAMSPSKTNTYIDQEGNLRRRISVSPEDGFVPAPEAPPAPVSTKNEPRQYC</sequence>
<name>A0ABD3EVN0_9STRA</name>
<evidence type="ECO:0000313" key="4">
    <source>
        <dbReference type="Proteomes" id="UP001632037"/>
    </source>
</evidence>
<evidence type="ECO:0000256" key="2">
    <source>
        <dbReference type="SAM" id="MobiDB-lite"/>
    </source>
</evidence>
<dbReference type="EMBL" id="JBIMZQ010000053">
    <property type="protein sequence ID" value="KAL3658575.1"/>
    <property type="molecule type" value="Genomic_DNA"/>
</dbReference>
<proteinExistence type="predicted"/>
<keyword evidence="4" id="KW-1185">Reference proteome</keyword>
<gene>
    <name evidence="3" type="ORF">V7S43_016459</name>
</gene>
<dbReference type="AlphaFoldDB" id="A0ABD3EVN0"/>
<keyword evidence="1" id="KW-0175">Coiled coil</keyword>
<protein>
    <submittedName>
        <fullName evidence="3">Uncharacterized protein</fullName>
    </submittedName>
</protein>
<comment type="caution">
    <text evidence="3">The sequence shown here is derived from an EMBL/GenBank/DDBJ whole genome shotgun (WGS) entry which is preliminary data.</text>
</comment>
<reference evidence="3 4" key="1">
    <citation type="submission" date="2024-09" db="EMBL/GenBank/DDBJ databases">
        <title>Genome sequencing and assembly of Phytophthora oleae, isolate VK10A, causative agent of rot of olive drupes.</title>
        <authorList>
            <person name="Conti Taguali S."/>
            <person name="Riolo M."/>
            <person name="La Spada F."/>
            <person name="Cacciola S.O."/>
            <person name="Dionisio G."/>
        </authorList>
    </citation>
    <scope>NUCLEOTIDE SEQUENCE [LARGE SCALE GENOMIC DNA]</scope>
    <source>
        <strain evidence="3 4">VK10A</strain>
    </source>
</reference>
<evidence type="ECO:0000256" key="1">
    <source>
        <dbReference type="SAM" id="Coils"/>
    </source>
</evidence>
<organism evidence="3 4">
    <name type="scientific">Phytophthora oleae</name>
    <dbReference type="NCBI Taxonomy" id="2107226"/>
    <lineage>
        <taxon>Eukaryota</taxon>
        <taxon>Sar</taxon>
        <taxon>Stramenopiles</taxon>
        <taxon>Oomycota</taxon>
        <taxon>Peronosporomycetes</taxon>
        <taxon>Peronosporales</taxon>
        <taxon>Peronosporaceae</taxon>
        <taxon>Phytophthora</taxon>
    </lineage>
</organism>
<accession>A0ABD3EVN0</accession>
<feature type="region of interest" description="Disordered" evidence="2">
    <location>
        <begin position="170"/>
        <end position="198"/>
    </location>
</feature>